<feature type="coiled-coil region" evidence="1">
    <location>
        <begin position="182"/>
        <end position="218"/>
    </location>
</feature>
<sequence length="269" mass="30642">MLITEDPDGELTSTLSKRGEYTVLPAFRGNSFGWENILKETPDLKTPSRMLVDSSQPRWFCRVCKFGCDTYPDFALHLYGYAHEDRLAGCASVPLDEFEIYQEYLDDLEEVSLADLLRVIELDDPLPVAVSGPSEKDASRKLPKPMLKWKNIVVSGPSEKDASRKPMLKEVKKVMQSEKVPKQMLKAKNKDEVKKVKQSEKENRKQRLKAEKEELLLKKKLDELTLVQMHFEELKKLARKVFDSSTSLIGHRDIPCVALLLVASASKSM</sequence>
<evidence type="ECO:0008006" key="4">
    <source>
        <dbReference type="Google" id="ProtNLM"/>
    </source>
</evidence>
<reference evidence="2" key="1">
    <citation type="submission" date="2019-07" db="EMBL/GenBank/DDBJ databases">
        <authorList>
            <person name="Dittberner H."/>
        </authorList>
    </citation>
    <scope>NUCLEOTIDE SEQUENCE [LARGE SCALE GENOMIC DNA]</scope>
</reference>
<evidence type="ECO:0000313" key="3">
    <source>
        <dbReference type="Proteomes" id="UP000489600"/>
    </source>
</evidence>
<proteinExistence type="predicted"/>
<accession>A0A565BCU7</accession>
<keyword evidence="3" id="KW-1185">Reference proteome</keyword>
<dbReference type="AlphaFoldDB" id="A0A565BCU7"/>
<dbReference type="EMBL" id="CABITT030000003">
    <property type="protein sequence ID" value="VVA99448.1"/>
    <property type="molecule type" value="Genomic_DNA"/>
</dbReference>
<keyword evidence="1" id="KW-0175">Coiled coil</keyword>
<name>A0A565BCU7_9BRAS</name>
<evidence type="ECO:0000256" key="1">
    <source>
        <dbReference type="SAM" id="Coils"/>
    </source>
</evidence>
<evidence type="ECO:0000313" key="2">
    <source>
        <dbReference type="EMBL" id="VVA99448.1"/>
    </source>
</evidence>
<dbReference type="Proteomes" id="UP000489600">
    <property type="component" value="Unassembled WGS sequence"/>
</dbReference>
<comment type="caution">
    <text evidence="2">The sequence shown here is derived from an EMBL/GenBank/DDBJ whole genome shotgun (WGS) entry which is preliminary data.</text>
</comment>
<gene>
    <name evidence="2" type="ORF">ANE_LOCUS9893</name>
</gene>
<protein>
    <recommendedName>
        <fullName evidence="4">C2H2-type domain-containing protein</fullName>
    </recommendedName>
</protein>
<organism evidence="2 3">
    <name type="scientific">Arabis nemorensis</name>
    <dbReference type="NCBI Taxonomy" id="586526"/>
    <lineage>
        <taxon>Eukaryota</taxon>
        <taxon>Viridiplantae</taxon>
        <taxon>Streptophyta</taxon>
        <taxon>Embryophyta</taxon>
        <taxon>Tracheophyta</taxon>
        <taxon>Spermatophyta</taxon>
        <taxon>Magnoliopsida</taxon>
        <taxon>eudicotyledons</taxon>
        <taxon>Gunneridae</taxon>
        <taxon>Pentapetalae</taxon>
        <taxon>rosids</taxon>
        <taxon>malvids</taxon>
        <taxon>Brassicales</taxon>
        <taxon>Brassicaceae</taxon>
        <taxon>Arabideae</taxon>
        <taxon>Arabis</taxon>
    </lineage>
</organism>